<dbReference type="SUPFAM" id="SSF55729">
    <property type="entry name" value="Acyl-CoA N-acyltransferases (Nat)"/>
    <property type="match status" value="1"/>
</dbReference>
<dbReference type="InterPro" id="IPR000182">
    <property type="entry name" value="GNAT_dom"/>
</dbReference>
<dbReference type="GO" id="GO:0008999">
    <property type="term" value="F:protein-N-terminal-alanine acetyltransferase activity"/>
    <property type="evidence" value="ECO:0007669"/>
    <property type="project" value="TreeGrafter"/>
</dbReference>
<dbReference type="RefSeq" id="WP_054295684.1">
    <property type="nucleotide sequence ID" value="NZ_CP012752.1"/>
</dbReference>
<dbReference type="Gene3D" id="3.40.630.30">
    <property type="match status" value="1"/>
</dbReference>
<keyword evidence="3" id="KW-1185">Reference proteome</keyword>
<protein>
    <recommendedName>
        <fullName evidence="1">N-acetyltransferase domain-containing protein</fullName>
    </recommendedName>
</protein>
<dbReference type="PANTHER" id="PTHR43441:SF2">
    <property type="entry name" value="FAMILY ACETYLTRANSFERASE, PUTATIVE (AFU_ORTHOLOGUE AFUA_7G00850)-RELATED"/>
    <property type="match status" value="1"/>
</dbReference>
<dbReference type="AlphaFoldDB" id="A0A0N9IF03"/>
<dbReference type="CDD" id="cd04301">
    <property type="entry name" value="NAT_SF"/>
    <property type="match status" value="1"/>
</dbReference>
<accession>A0A0N9IF03</accession>
<dbReference type="GO" id="GO:0005737">
    <property type="term" value="C:cytoplasm"/>
    <property type="evidence" value="ECO:0007669"/>
    <property type="project" value="TreeGrafter"/>
</dbReference>
<evidence type="ECO:0000313" key="2">
    <source>
        <dbReference type="EMBL" id="ALG13798.1"/>
    </source>
</evidence>
<gene>
    <name evidence="2" type="ORF">AOZ06_49240</name>
</gene>
<sequence>MRKIVAKGDGVALAELTDTDHEWLTEHNDNAFDVDRDGRDMPFQAPNHRLAVTTEDGGELLGQVNWHPVNYGPSYGCVAWNFGRQLLPHSRGKGIGTEVLRLLVRHLFDTTDVDRIEGGTDTTNVRAQRSMEKAGFTREGIIRGAQVRDGKRQDLISYSILRTDPRP</sequence>
<reference evidence="2 3" key="1">
    <citation type="submission" date="2015-07" db="EMBL/GenBank/DDBJ databases">
        <title>Genome sequencing of Kibdelosporangium phytohabitans.</title>
        <authorList>
            <person name="Qin S."/>
            <person name="Xing K."/>
        </authorList>
    </citation>
    <scope>NUCLEOTIDE SEQUENCE [LARGE SCALE GENOMIC DNA]</scope>
    <source>
        <strain evidence="2 3">KLBMP1111</strain>
    </source>
</reference>
<dbReference type="PANTHER" id="PTHR43441">
    <property type="entry name" value="RIBOSOMAL-PROTEIN-SERINE ACETYLTRANSFERASE"/>
    <property type="match status" value="1"/>
</dbReference>
<evidence type="ECO:0000313" key="3">
    <source>
        <dbReference type="Proteomes" id="UP000063699"/>
    </source>
</evidence>
<dbReference type="InterPro" id="IPR051908">
    <property type="entry name" value="Ribosomal_N-acetyltransferase"/>
</dbReference>
<dbReference type="STRING" id="860235.AOZ06_49240"/>
<dbReference type="InterPro" id="IPR016181">
    <property type="entry name" value="Acyl_CoA_acyltransferase"/>
</dbReference>
<dbReference type="KEGG" id="kphy:AOZ06_49240"/>
<dbReference type="OrthoDB" id="9814648at2"/>
<dbReference type="PROSITE" id="PS51186">
    <property type="entry name" value="GNAT"/>
    <property type="match status" value="1"/>
</dbReference>
<dbReference type="GO" id="GO:1990189">
    <property type="term" value="F:protein N-terminal-serine acetyltransferase activity"/>
    <property type="evidence" value="ECO:0007669"/>
    <property type="project" value="TreeGrafter"/>
</dbReference>
<name>A0A0N9IF03_9PSEU</name>
<dbReference type="Pfam" id="PF13302">
    <property type="entry name" value="Acetyltransf_3"/>
    <property type="match status" value="1"/>
</dbReference>
<dbReference type="EMBL" id="CP012752">
    <property type="protein sequence ID" value="ALG13798.1"/>
    <property type="molecule type" value="Genomic_DNA"/>
</dbReference>
<evidence type="ECO:0000259" key="1">
    <source>
        <dbReference type="PROSITE" id="PS51186"/>
    </source>
</evidence>
<organism evidence="2 3">
    <name type="scientific">Kibdelosporangium phytohabitans</name>
    <dbReference type="NCBI Taxonomy" id="860235"/>
    <lineage>
        <taxon>Bacteria</taxon>
        <taxon>Bacillati</taxon>
        <taxon>Actinomycetota</taxon>
        <taxon>Actinomycetes</taxon>
        <taxon>Pseudonocardiales</taxon>
        <taxon>Pseudonocardiaceae</taxon>
        <taxon>Kibdelosporangium</taxon>
    </lineage>
</organism>
<feature type="domain" description="N-acetyltransferase" evidence="1">
    <location>
        <begin position="11"/>
        <end position="154"/>
    </location>
</feature>
<proteinExistence type="predicted"/>
<dbReference type="Proteomes" id="UP000063699">
    <property type="component" value="Chromosome"/>
</dbReference>